<dbReference type="InterPro" id="IPR010920">
    <property type="entry name" value="LSM_dom_sf"/>
</dbReference>
<evidence type="ECO:0000313" key="14">
    <source>
        <dbReference type="Proteomes" id="UP000748752"/>
    </source>
</evidence>
<dbReference type="PANTHER" id="PTHR30347">
    <property type="entry name" value="POTASSIUM CHANNEL RELATED"/>
    <property type="match status" value="1"/>
</dbReference>
<evidence type="ECO:0000256" key="8">
    <source>
        <dbReference type="SAM" id="Phobius"/>
    </source>
</evidence>
<feature type="transmembrane region" description="Helical" evidence="8">
    <location>
        <begin position="720"/>
        <end position="743"/>
    </location>
</feature>
<evidence type="ECO:0000259" key="10">
    <source>
        <dbReference type="Pfam" id="PF12794"/>
    </source>
</evidence>
<accession>A0ABS1CBW4</accession>
<feature type="domain" description="Mechanosensitive ion channel MscS" evidence="9">
    <location>
        <begin position="1006"/>
        <end position="1071"/>
    </location>
</feature>
<proteinExistence type="inferred from homology"/>
<dbReference type="Pfam" id="PF12795">
    <property type="entry name" value="MscS_porin"/>
    <property type="match status" value="1"/>
</dbReference>
<feature type="transmembrane region" description="Helical" evidence="8">
    <location>
        <begin position="645"/>
        <end position="666"/>
    </location>
</feature>
<evidence type="ECO:0000256" key="6">
    <source>
        <dbReference type="ARBA" id="ARBA00023136"/>
    </source>
</evidence>
<keyword evidence="6 8" id="KW-0472">Membrane</keyword>
<dbReference type="InterPro" id="IPR052702">
    <property type="entry name" value="MscS-like_channel"/>
</dbReference>
<dbReference type="SUPFAM" id="SSF82861">
    <property type="entry name" value="Mechanosensitive channel protein MscS (YggB), transmembrane region"/>
    <property type="match status" value="1"/>
</dbReference>
<evidence type="ECO:0000256" key="1">
    <source>
        <dbReference type="ARBA" id="ARBA00004651"/>
    </source>
</evidence>
<feature type="coiled-coil region" evidence="7">
    <location>
        <begin position="182"/>
        <end position="209"/>
    </location>
</feature>
<comment type="caution">
    <text evidence="13">The sequence shown here is derived from an EMBL/GenBank/DDBJ whole genome shotgun (WGS) entry which is preliminary data.</text>
</comment>
<dbReference type="InterPro" id="IPR049278">
    <property type="entry name" value="MS_channel_C"/>
</dbReference>
<feature type="transmembrane region" description="Helical" evidence="8">
    <location>
        <begin position="869"/>
        <end position="886"/>
    </location>
</feature>
<keyword evidence="5 8" id="KW-1133">Transmembrane helix</keyword>
<dbReference type="Gene3D" id="2.30.30.60">
    <property type="match status" value="1"/>
</dbReference>
<evidence type="ECO:0000313" key="13">
    <source>
        <dbReference type="EMBL" id="MBK1629384.1"/>
    </source>
</evidence>
<feature type="transmembrane region" description="Helical" evidence="8">
    <location>
        <begin position="605"/>
        <end position="625"/>
    </location>
</feature>
<comment type="similarity">
    <text evidence="2">Belongs to the MscS (TC 1.A.23) family.</text>
</comment>
<dbReference type="Pfam" id="PF12794">
    <property type="entry name" value="MscS_TM"/>
    <property type="match status" value="1"/>
</dbReference>
<dbReference type="Proteomes" id="UP000748752">
    <property type="component" value="Unassembled WGS sequence"/>
</dbReference>
<dbReference type="EMBL" id="NRRV01000002">
    <property type="protein sequence ID" value="MBK1629384.1"/>
    <property type="molecule type" value="Genomic_DNA"/>
</dbReference>
<dbReference type="Gene3D" id="1.10.287.1260">
    <property type="match status" value="1"/>
</dbReference>
<sequence length="1199" mass="130611">MAPPARRRACLRLSHPSRWWYRRGLCAAAQSRQGQPAAHPIVTPHPVQAPIQAPSAARLWPRLWAALVLVCAAAAAAPQTPATTGAVAGEPPVSQALVEQRLTQVEESADLPEAERTRLISELTAVLKDLADAERMRSAATEYAAAITQAPAQSEAIRSELAAAAEAPTEAPTQDLPADADLATIESRISAQQAEIAAIEARITRLSEALEAGDQNPGQIRERIAAIDTRLAELAPAPGEADAVSAQAQEISAWARQARRAVLRAEQEMLEQQLLSASARRELTLAKRDLARQELEAAKARRGLLERRADSLRRRTAQEVQELMDAERAATAGAHPLIQTFAKRNAALAETVGETTEALAQLDQRRTQLEQQRARIKEDFVNARERLEAAGLNRAQGQVLIEQRGQLPDPRQLRKNAAARADQIAESTLRSVRWREELRGLDDLDAWVDAAVAELPAQERADVDQAQLREELRAQGETRRKLLTTALKLEESYRRSLGEVDFAGQQLRELVQRYDRYLSERLLWVRSIGPVTEQSFAALPAAVAWVLSPQNWAAVGTTLAVEATRSPVLWLGLAAVALLFWRNAALRRAIRASAEPLRRISTDRFRYTITALGLSLLAAAPWPVLALTLGQVLQSSVAADGFVKAVGTALMAIVPALYYLLAFRMLCLRGGVADRHFRWQSDTLVLLRRSSLVAIALLMPLGFVAAMIHNQQEPMFTATLGRLSLALFNLGLAMATAVVLHPSRGALQHVLAKRPEAWYARLRMLWYPLVVAVPAALALLAMAGFLYTSGVLLRSLVNELWLALGLVVVHQLIARWLLVARRRLALSAALERRAQREAAKAADAAGAEALAVQEEAVDLASLDAQTRRLLNLAIFVAAAVGLSLIWSDVLPALNLFERVTLWTYTGEVDGIEESIPVTLADLGLVLVIIAAAVAAARNLPALLEILLLQSSNLSAGSRYTIITLTGYAITAIGALLVFGALGLSWGQVQWLVAALGVGIGFGLQEIVANFISGLIILFERPVRVGDIVTIGDTTGVVTRIEIRATTVRNWDRQELLVPNKELITGRLTNWTLSDQINRIVVPVGVEYGSDAHKALEILADVAREHERVLEDPAPIITFEGFGNDSLTLVLRCFLADMDYRLDTITALHHAINDRFRAAGIGIAFPQRDLHIRSVQPLEVHLRRDQTPVGGPGTAAAAPD</sequence>
<feature type="domain" description="Mechanosensitive ion channel MscS porin" evidence="11">
    <location>
        <begin position="102"/>
        <end position="339"/>
    </location>
</feature>
<dbReference type="InterPro" id="IPR024393">
    <property type="entry name" value="MscS_porin"/>
</dbReference>
<dbReference type="InterPro" id="IPR023408">
    <property type="entry name" value="MscS_beta-dom_sf"/>
</dbReference>
<protein>
    <recommendedName>
        <fullName evidence="15">Mechanosensitive ion channel</fullName>
    </recommendedName>
</protein>
<dbReference type="InterPro" id="IPR006685">
    <property type="entry name" value="MscS_channel_2nd"/>
</dbReference>
<organism evidence="13 14">
    <name type="scientific">Thiohalocapsa halophila</name>
    <dbReference type="NCBI Taxonomy" id="69359"/>
    <lineage>
        <taxon>Bacteria</taxon>
        <taxon>Pseudomonadati</taxon>
        <taxon>Pseudomonadota</taxon>
        <taxon>Gammaproteobacteria</taxon>
        <taxon>Chromatiales</taxon>
        <taxon>Chromatiaceae</taxon>
        <taxon>Thiohalocapsa</taxon>
    </lineage>
</organism>
<keyword evidence="14" id="KW-1185">Reference proteome</keyword>
<evidence type="ECO:0008006" key="15">
    <source>
        <dbReference type="Google" id="ProtNLM"/>
    </source>
</evidence>
<reference evidence="13 14" key="1">
    <citation type="journal article" date="2020" name="Microorganisms">
        <title>Osmotic Adaptation and Compatible Solute Biosynthesis of Phototrophic Bacteria as Revealed from Genome Analyses.</title>
        <authorList>
            <person name="Imhoff J.F."/>
            <person name="Rahn T."/>
            <person name="Kunzel S."/>
            <person name="Keller A."/>
            <person name="Neulinger S.C."/>
        </authorList>
    </citation>
    <scope>NUCLEOTIDE SEQUENCE [LARGE SCALE GENOMIC DNA]</scope>
    <source>
        <strain evidence="13 14">DSM 6210</strain>
    </source>
</reference>
<dbReference type="SUPFAM" id="SSF50182">
    <property type="entry name" value="Sm-like ribonucleoproteins"/>
    <property type="match status" value="1"/>
</dbReference>
<feature type="transmembrane region" description="Helical" evidence="8">
    <location>
        <begin position="922"/>
        <end position="947"/>
    </location>
</feature>
<feature type="coiled-coil region" evidence="7">
    <location>
        <begin position="276"/>
        <end position="386"/>
    </location>
</feature>
<feature type="transmembrane region" description="Helical" evidence="8">
    <location>
        <begin position="686"/>
        <end position="708"/>
    </location>
</feature>
<dbReference type="PANTHER" id="PTHR30347:SF1">
    <property type="entry name" value="MECHANOSENSITIVE CHANNEL MSCK"/>
    <property type="match status" value="1"/>
</dbReference>
<dbReference type="Gene3D" id="3.30.70.100">
    <property type="match status" value="1"/>
</dbReference>
<evidence type="ECO:0000259" key="9">
    <source>
        <dbReference type="Pfam" id="PF00924"/>
    </source>
</evidence>
<dbReference type="InterPro" id="IPR011014">
    <property type="entry name" value="MscS_channel_TM-2"/>
</dbReference>
<evidence type="ECO:0000256" key="7">
    <source>
        <dbReference type="SAM" id="Coils"/>
    </source>
</evidence>
<feature type="transmembrane region" description="Helical" evidence="8">
    <location>
        <begin position="800"/>
        <end position="818"/>
    </location>
</feature>
<evidence type="ECO:0000259" key="12">
    <source>
        <dbReference type="Pfam" id="PF21082"/>
    </source>
</evidence>
<feature type="transmembrane region" description="Helical" evidence="8">
    <location>
        <begin position="991"/>
        <end position="1018"/>
    </location>
</feature>
<feature type="transmembrane region" description="Helical" evidence="8">
    <location>
        <begin position="959"/>
        <end position="985"/>
    </location>
</feature>
<keyword evidence="4 8" id="KW-0812">Transmembrane</keyword>
<feature type="domain" description="Mechanosensitive ion channel inner membrane" evidence="10">
    <location>
        <begin position="568"/>
        <end position="902"/>
    </location>
</feature>
<name>A0ABS1CBW4_9GAMM</name>
<evidence type="ECO:0000256" key="5">
    <source>
        <dbReference type="ARBA" id="ARBA00022989"/>
    </source>
</evidence>
<evidence type="ECO:0000259" key="11">
    <source>
        <dbReference type="Pfam" id="PF12795"/>
    </source>
</evidence>
<dbReference type="Gene3D" id="1.20.5.340">
    <property type="match status" value="1"/>
</dbReference>
<evidence type="ECO:0000256" key="3">
    <source>
        <dbReference type="ARBA" id="ARBA00022475"/>
    </source>
</evidence>
<dbReference type="InterPro" id="IPR025692">
    <property type="entry name" value="MscS_IM_dom1"/>
</dbReference>
<keyword evidence="3" id="KW-1003">Cell membrane</keyword>
<dbReference type="Pfam" id="PF00924">
    <property type="entry name" value="MS_channel_2nd"/>
    <property type="match status" value="1"/>
</dbReference>
<evidence type="ECO:0000256" key="2">
    <source>
        <dbReference type="ARBA" id="ARBA00008017"/>
    </source>
</evidence>
<comment type="subcellular location">
    <subcellularLocation>
        <location evidence="1">Cell membrane</location>
        <topology evidence="1">Multi-pass membrane protein</topology>
    </subcellularLocation>
</comment>
<dbReference type="InterPro" id="IPR011066">
    <property type="entry name" value="MscS_channel_C_sf"/>
</dbReference>
<feature type="transmembrane region" description="Helical" evidence="8">
    <location>
        <begin position="764"/>
        <end position="788"/>
    </location>
</feature>
<evidence type="ECO:0000256" key="4">
    <source>
        <dbReference type="ARBA" id="ARBA00022692"/>
    </source>
</evidence>
<keyword evidence="7" id="KW-0175">Coiled coil</keyword>
<gene>
    <name evidence="13" type="ORF">CKO31_01265</name>
</gene>
<dbReference type="SUPFAM" id="SSF82689">
    <property type="entry name" value="Mechanosensitive channel protein MscS (YggB), C-terminal domain"/>
    <property type="match status" value="1"/>
</dbReference>
<dbReference type="Pfam" id="PF21082">
    <property type="entry name" value="MS_channel_3rd"/>
    <property type="match status" value="1"/>
</dbReference>
<feature type="domain" description="Mechanosensitive ion channel MscS C-terminal" evidence="12">
    <location>
        <begin position="1079"/>
        <end position="1162"/>
    </location>
</feature>
<feature type="transmembrane region" description="Helical" evidence="8">
    <location>
        <begin position="567"/>
        <end position="584"/>
    </location>
</feature>